<reference evidence="1 2" key="1">
    <citation type="submission" date="2015-08" db="EMBL/GenBank/DDBJ databases">
        <title>Emmonsia species relationships and genome sequence.</title>
        <authorList>
            <person name="Cuomo C.A."/>
            <person name="Schwartz I.S."/>
            <person name="Kenyon C."/>
            <person name="De Hoog G.S."/>
            <person name="Govender N.P."/>
            <person name="Botha A."/>
            <person name="Moreno L."/>
            <person name="De Vries M."/>
            <person name="Munoz J.F."/>
            <person name="Stielow J.B."/>
        </authorList>
    </citation>
    <scope>NUCLEOTIDE SEQUENCE [LARGE SCALE GENOMIC DNA]</scope>
    <source>
        <strain evidence="1 2">EI222</strain>
    </source>
</reference>
<sequence>MMALFGAKLKWVNRVRHLVFNNGVTLTPKRH</sequence>
<keyword evidence="2" id="KW-1185">Reference proteome</keyword>
<organism evidence="1 2">
    <name type="scientific">Blastomyces percursus</name>
    <dbReference type="NCBI Taxonomy" id="1658174"/>
    <lineage>
        <taxon>Eukaryota</taxon>
        <taxon>Fungi</taxon>
        <taxon>Dikarya</taxon>
        <taxon>Ascomycota</taxon>
        <taxon>Pezizomycotina</taxon>
        <taxon>Eurotiomycetes</taxon>
        <taxon>Eurotiomycetidae</taxon>
        <taxon>Onygenales</taxon>
        <taxon>Ajellomycetaceae</taxon>
        <taxon>Blastomyces</taxon>
    </lineage>
</organism>
<name>A0A1J9Q003_9EURO</name>
<gene>
    <name evidence="1" type="ORF">ACJ73_06758</name>
</gene>
<dbReference type="VEuPathDB" id="FungiDB:ACJ73_06758"/>
<evidence type="ECO:0000313" key="2">
    <source>
        <dbReference type="Proteomes" id="UP000242791"/>
    </source>
</evidence>
<dbReference type="OrthoDB" id="4363044at2759"/>
<dbReference type="EMBL" id="LGTZ01001241">
    <property type="protein sequence ID" value="OJD21905.1"/>
    <property type="molecule type" value="Genomic_DNA"/>
</dbReference>
<accession>A0A1J9Q003</accession>
<proteinExistence type="predicted"/>
<protein>
    <submittedName>
        <fullName evidence="1">Uncharacterized protein</fullName>
    </submittedName>
</protein>
<dbReference type="AlphaFoldDB" id="A0A1J9Q003"/>
<comment type="caution">
    <text evidence="1">The sequence shown here is derived from an EMBL/GenBank/DDBJ whole genome shotgun (WGS) entry which is preliminary data.</text>
</comment>
<evidence type="ECO:0000313" key="1">
    <source>
        <dbReference type="EMBL" id="OJD21905.1"/>
    </source>
</evidence>
<dbReference type="Proteomes" id="UP000242791">
    <property type="component" value="Unassembled WGS sequence"/>
</dbReference>